<feature type="compositionally biased region" description="Basic and acidic residues" evidence="1">
    <location>
        <begin position="380"/>
        <end position="389"/>
    </location>
</feature>
<evidence type="ECO:0008006" key="4">
    <source>
        <dbReference type="Google" id="ProtNLM"/>
    </source>
</evidence>
<feature type="compositionally biased region" description="Basic and acidic residues" evidence="1">
    <location>
        <begin position="1138"/>
        <end position="1157"/>
    </location>
</feature>
<evidence type="ECO:0000313" key="3">
    <source>
        <dbReference type="Proteomes" id="UP000827092"/>
    </source>
</evidence>
<feature type="compositionally biased region" description="Polar residues" evidence="1">
    <location>
        <begin position="661"/>
        <end position="671"/>
    </location>
</feature>
<feature type="compositionally biased region" description="Basic and acidic residues" evidence="1">
    <location>
        <begin position="496"/>
        <end position="512"/>
    </location>
</feature>
<feature type="region of interest" description="Disordered" evidence="1">
    <location>
        <begin position="109"/>
        <end position="142"/>
    </location>
</feature>
<dbReference type="Proteomes" id="UP000827092">
    <property type="component" value="Unassembled WGS sequence"/>
</dbReference>
<feature type="region of interest" description="Disordered" evidence="1">
    <location>
        <begin position="496"/>
        <end position="518"/>
    </location>
</feature>
<gene>
    <name evidence="2" type="ORF">JTE90_009032</name>
</gene>
<feature type="compositionally biased region" description="Basic and acidic residues" evidence="1">
    <location>
        <begin position="120"/>
        <end position="142"/>
    </location>
</feature>
<accession>A0AAV6VL53</accession>
<feature type="region of interest" description="Disordered" evidence="1">
    <location>
        <begin position="661"/>
        <end position="681"/>
    </location>
</feature>
<feature type="region of interest" description="Disordered" evidence="1">
    <location>
        <begin position="380"/>
        <end position="401"/>
    </location>
</feature>
<evidence type="ECO:0000313" key="2">
    <source>
        <dbReference type="EMBL" id="KAG8196396.1"/>
    </source>
</evidence>
<feature type="region of interest" description="Disordered" evidence="1">
    <location>
        <begin position="1130"/>
        <end position="1168"/>
    </location>
</feature>
<name>A0AAV6VL53_9ARAC</name>
<organism evidence="2 3">
    <name type="scientific">Oedothorax gibbosus</name>
    <dbReference type="NCBI Taxonomy" id="931172"/>
    <lineage>
        <taxon>Eukaryota</taxon>
        <taxon>Metazoa</taxon>
        <taxon>Ecdysozoa</taxon>
        <taxon>Arthropoda</taxon>
        <taxon>Chelicerata</taxon>
        <taxon>Arachnida</taxon>
        <taxon>Araneae</taxon>
        <taxon>Araneomorphae</taxon>
        <taxon>Entelegynae</taxon>
        <taxon>Araneoidea</taxon>
        <taxon>Linyphiidae</taxon>
        <taxon>Erigoninae</taxon>
        <taxon>Oedothorax</taxon>
    </lineage>
</organism>
<comment type="caution">
    <text evidence="2">The sequence shown here is derived from an EMBL/GenBank/DDBJ whole genome shotgun (WGS) entry which is preliminary data.</text>
</comment>
<proteinExistence type="predicted"/>
<keyword evidence="3" id="KW-1185">Reference proteome</keyword>
<dbReference type="AlphaFoldDB" id="A0AAV6VL53"/>
<protein>
    <recommendedName>
        <fullName evidence="4">Exophilin 5</fullName>
    </recommendedName>
</protein>
<feature type="compositionally biased region" description="Basic and acidic residues" evidence="1">
    <location>
        <begin position="672"/>
        <end position="681"/>
    </location>
</feature>
<reference evidence="2 3" key="1">
    <citation type="journal article" date="2022" name="Nat. Ecol. Evol.">
        <title>A masculinizing supergene underlies an exaggerated male reproductive morph in a spider.</title>
        <authorList>
            <person name="Hendrickx F."/>
            <person name="De Corte Z."/>
            <person name="Sonet G."/>
            <person name="Van Belleghem S.M."/>
            <person name="Kostlbacher S."/>
            <person name="Vangestel C."/>
        </authorList>
    </citation>
    <scope>NUCLEOTIDE SEQUENCE [LARGE SCALE GENOMIC DNA]</scope>
    <source>
        <strain evidence="2">W744_W776</strain>
    </source>
</reference>
<sequence length="1168" mass="131512">MANDLRKSILKTVLFSQTSTTDSVQSSILNKICPLDKQMSSIHGIRAYVSSRRETLPPLQKVPSLNQNQDYKYENGFYGIYNGDPGFITIGAAREMLFSKRAVSGKGKDSTIYSGSAVPRPERGQKAKQNVDGDNVDGMKKTSSRLERRINNIKKCQSSNADVATRRGPGNFKTIFTLPKTLNSPGFNDKVTKNGGQDKLTSHERQFVLRRQQDIGAMLYGSSKEDVTLNISSEHGVKEATKSKNKNRVKYPTKKNTFEENIHVWNDAENSCEAHQAPEKYPALMKVEKDISPSKMYGKGLTNTFKTQFKPVVQNSSLEEESIDSFSCLNSTFSIPSSSCKSYTTAYPSKCGSEVFTEDFSGSCSAVIRHQLLPKLNGVSRKEKQRDKPNNAGMPLILPPLHTNPRKSTEILAANRKNLKQKSFKDSAVNTSPGLLRPHILVIPTSRKANNSSNCKDYNDCAFKLPTLIASEIGDYLEENHKSSEYITISATKKIESTKNHSETPDQEHQSENENLPQTVWPKIETDLQDYDDPCKNVHKKELKPLVDYVDYKEISKVNTKEMLAKFNSGSVLANKVFGKTYSPKKANVDLSDSSTKIELEEIDEDKQKICKQKDDNEDTSLDNRKEHKPLVDYVECKSASKVDTKKILLQFNAGNEMTSKLYGNTNSPESTNEHNYKKRNSIGDKGKILTEDTRKNLQENKIDTKVILKNFNAGNSMINAIYGGFDNLEAQEKKQNSQETLMPSEYEQEVYRSNFPNKDSYLNGKSMHQMPPDYFSPSDVAHCMDSYQSTILNWKKQGNEFPILPCENSSLYCSESRPRALNEIGKKYFTLESITVDISDNECGMPQIKYPPIQESIDVELRQIDPKSTLTEFNRGNHMANTIYGRFDDTNFKEIKPESRENYKTLVDHKHDGNESPPFYGYKNTDSGVYNNNKIMGLSSIDYSAFKNAKENAQSYAAGKGVADIMGGSLLHKIAMAPSCKQEKVYPENVKSFMESEDNADSGRNQKVVRVPTLPGANSSLYSSECKPRPLEDKVKEYIRTGDIFHNATGISQAELLALPEQHFSAEKMNNSVLQVGQCSVPWADYFLPCDNKASIEKKQKKNTLKYLGDIIDPRSILKDFKKENQTASTTNGKFYDSNDTKSYHRNDGENKEWNKRRPIGIVPGLE</sequence>
<evidence type="ECO:0000256" key="1">
    <source>
        <dbReference type="SAM" id="MobiDB-lite"/>
    </source>
</evidence>
<dbReference type="EMBL" id="JAFNEN010000070">
    <property type="protein sequence ID" value="KAG8196396.1"/>
    <property type="molecule type" value="Genomic_DNA"/>
</dbReference>